<dbReference type="GO" id="GO:0006310">
    <property type="term" value="P:DNA recombination"/>
    <property type="evidence" value="ECO:0007669"/>
    <property type="project" value="UniProtKB-UniRule"/>
</dbReference>
<dbReference type="HOGENOM" id="CLU_096340_0_1_9"/>
<evidence type="ECO:0000256" key="4">
    <source>
        <dbReference type="ARBA" id="ARBA00022723"/>
    </source>
</evidence>
<dbReference type="SUPFAM" id="SSF52980">
    <property type="entry name" value="Restriction endonuclease-like"/>
    <property type="match status" value="1"/>
</dbReference>
<comment type="cofactor">
    <cofactor evidence="13">
        <name>Mg(2+)</name>
        <dbReference type="ChEBI" id="CHEBI:18420"/>
    </cofactor>
    <text evidence="13">Binds 1 Mg(2+) ion per subunit.</text>
</comment>
<evidence type="ECO:0000256" key="5">
    <source>
        <dbReference type="ARBA" id="ARBA00022759"/>
    </source>
</evidence>
<keyword evidence="7 13" id="KW-0378">Hydrolase</keyword>
<dbReference type="GO" id="GO:0003676">
    <property type="term" value="F:nucleic acid binding"/>
    <property type="evidence" value="ECO:0007669"/>
    <property type="project" value="InterPro"/>
</dbReference>
<comment type="subcellular location">
    <subcellularLocation>
        <location evidence="1 13">Cytoplasm</location>
    </subcellularLocation>
</comment>
<evidence type="ECO:0000256" key="12">
    <source>
        <dbReference type="ARBA" id="ARBA00029523"/>
    </source>
</evidence>
<dbReference type="EMBL" id="AFZC02000003">
    <property type="protein sequence ID" value="EHL12394.1"/>
    <property type="molecule type" value="Genomic_DNA"/>
</dbReference>
<dbReference type="HAMAP" id="MF_00130">
    <property type="entry name" value="RecU"/>
    <property type="match status" value="1"/>
</dbReference>
<evidence type="ECO:0000256" key="10">
    <source>
        <dbReference type="ARBA" id="ARBA00023204"/>
    </source>
</evidence>
<evidence type="ECO:0000256" key="3">
    <source>
        <dbReference type="ARBA" id="ARBA00022722"/>
    </source>
</evidence>
<keyword evidence="5 13" id="KW-0255">Endonuclease</keyword>
<evidence type="ECO:0000256" key="8">
    <source>
        <dbReference type="ARBA" id="ARBA00022842"/>
    </source>
</evidence>
<dbReference type="InterPro" id="IPR011335">
    <property type="entry name" value="Restrct_endonuc-II-like"/>
</dbReference>
<evidence type="ECO:0000256" key="1">
    <source>
        <dbReference type="ARBA" id="ARBA00004496"/>
    </source>
</evidence>
<sequence length="186" mass="21869">MGTWKSRGLRGSLLEEELNQTISLYREKNLALIQKIPTPITPIELDKSHKQITLAYFDRKSTVDYVGVVQGIPVCFDAKECHKDSLPLQNLHAHQMDFMQDFMKQGGISFIILSFTQRNEIYYVPLRELLRFTKRMEEGGKKSFRYDELECSHRIYRKKDLLVHFLEALNEDILLLNEMSKTEYYG</sequence>
<evidence type="ECO:0000256" key="11">
    <source>
        <dbReference type="ARBA" id="ARBA00023447"/>
    </source>
</evidence>
<name>G9WM48_9FIRM</name>
<dbReference type="GO" id="GO:0006281">
    <property type="term" value="P:DNA repair"/>
    <property type="evidence" value="ECO:0007669"/>
    <property type="project" value="UniProtKB-UniRule"/>
</dbReference>
<evidence type="ECO:0000256" key="7">
    <source>
        <dbReference type="ARBA" id="ARBA00022801"/>
    </source>
</evidence>
<comment type="catalytic activity">
    <reaction evidence="13">
        <text>Endonucleolytic cleavage at a junction such as a reciprocal single-stranded crossover between two homologous DNA duplexes (Holliday junction).</text>
        <dbReference type="EC" id="3.1.21.10"/>
    </reaction>
</comment>
<keyword evidence="9 13" id="KW-0233">DNA recombination</keyword>
<dbReference type="CDD" id="cd22354">
    <property type="entry name" value="RecU-like"/>
    <property type="match status" value="1"/>
</dbReference>
<dbReference type="EC" id="3.1.21.10" evidence="13"/>
<keyword evidence="15" id="KW-1185">Reference proteome</keyword>
<dbReference type="PATRIC" id="fig|796943.3.peg.825"/>
<keyword evidence="3 13" id="KW-0540">Nuclease</keyword>
<dbReference type="GO" id="GO:0007059">
    <property type="term" value="P:chromosome segregation"/>
    <property type="evidence" value="ECO:0007669"/>
    <property type="project" value="UniProtKB-UniRule"/>
</dbReference>
<proteinExistence type="inferred from homology"/>
<dbReference type="Proteomes" id="UP000018461">
    <property type="component" value="Unassembled WGS sequence"/>
</dbReference>
<comment type="function">
    <text evidence="13">Endonuclease that resolves Holliday junction intermediates in genetic recombination. Cleaves mobile four-strand junctions by introducing symmetrical nicks in paired strands. Promotes annealing of linear ssDNA with homologous dsDNA. Required for DNA repair, homologous recombination and chromosome segregation.</text>
</comment>
<accession>G9WM48</accession>
<dbReference type="STRING" id="796943.HMPREF9625_00431"/>
<dbReference type="RefSeq" id="WP_009534298.1">
    <property type="nucleotide sequence ID" value="NZ_KE148312.1"/>
</dbReference>
<evidence type="ECO:0000256" key="6">
    <source>
        <dbReference type="ARBA" id="ARBA00022763"/>
    </source>
</evidence>
<gene>
    <name evidence="13" type="primary">recU</name>
    <name evidence="14" type="ORF">HMPREF9625_00431</name>
</gene>
<dbReference type="Pfam" id="PF03838">
    <property type="entry name" value="RecU"/>
    <property type="match status" value="1"/>
</dbReference>
<keyword evidence="10 13" id="KW-0234">DNA repair</keyword>
<comment type="similarity">
    <text evidence="11 13">Belongs to the RecU family.</text>
</comment>
<evidence type="ECO:0000256" key="2">
    <source>
        <dbReference type="ARBA" id="ARBA00022490"/>
    </source>
</evidence>
<dbReference type="InterPro" id="IPR004612">
    <property type="entry name" value="Resolv_RecU"/>
</dbReference>
<reference evidence="14" key="1">
    <citation type="submission" date="2011-08" db="EMBL/GenBank/DDBJ databases">
        <authorList>
            <consortium name="The Broad Institute Genome Sequencing Platform"/>
            <person name="Earl A."/>
            <person name="Ward D."/>
            <person name="Feldgarden M."/>
            <person name="Gevers D."/>
            <person name="Sizova M."/>
            <person name="Hazen A."/>
            <person name="Epstein S."/>
            <person name="Young S.K."/>
            <person name="Zeng Q."/>
            <person name="Gargeya S."/>
            <person name="Fitzgerald M."/>
            <person name="Haas B."/>
            <person name="Abouelleil A."/>
            <person name="Alvarado L."/>
            <person name="Arachchi H.M."/>
            <person name="Berlin A."/>
            <person name="Brown A."/>
            <person name="Chapman S.B."/>
            <person name="Chen Z."/>
            <person name="Dunbar C."/>
            <person name="Freedman E."/>
            <person name="Gearin G."/>
            <person name="Gellesch M."/>
            <person name="Goldberg J."/>
            <person name="Griggs A."/>
            <person name="Gujja S."/>
            <person name="Heiman D."/>
            <person name="Howarth C."/>
            <person name="Larson L."/>
            <person name="Lui A."/>
            <person name="MacDonald P.J.P."/>
            <person name="Montmayeur A."/>
            <person name="Murphy C."/>
            <person name="Neiman D."/>
            <person name="Pearson M."/>
            <person name="Priest M."/>
            <person name="Roberts A."/>
            <person name="Saif S."/>
            <person name="Shea T."/>
            <person name="Shenoy N."/>
            <person name="Sisk P."/>
            <person name="Stolte C."/>
            <person name="Sykes S."/>
            <person name="Wortman J."/>
            <person name="Nusbaum C."/>
            <person name="Birren B."/>
        </authorList>
    </citation>
    <scope>NUCLEOTIDE SEQUENCE</scope>
    <source>
        <strain evidence="14">ACB1</strain>
    </source>
</reference>
<evidence type="ECO:0000256" key="13">
    <source>
        <dbReference type="HAMAP-Rule" id="MF_00130"/>
    </source>
</evidence>
<dbReference type="AlphaFoldDB" id="G9WM48"/>
<dbReference type="Gene3D" id="3.40.1350.10">
    <property type="match status" value="1"/>
</dbReference>
<dbReference type="GO" id="GO:0000287">
    <property type="term" value="F:magnesium ion binding"/>
    <property type="evidence" value="ECO:0007669"/>
    <property type="project" value="UniProtKB-UniRule"/>
</dbReference>
<feature type="binding site" evidence="13">
    <location>
        <position position="77"/>
    </location>
    <ligand>
        <name>Mg(2+)</name>
        <dbReference type="ChEBI" id="CHEBI:18420"/>
    </ligand>
</feature>
<evidence type="ECO:0000256" key="9">
    <source>
        <dbReference type="ARBA" id="ARBA00023172"/>
    </source>
</evidence>
<keyword evidence="6 13" id="KW-0227">DNA damage</keyword>
<organism evidence="14 15">
    <name type="scientific">Oribacterium parvum ACB1</name>
    <dbReference type="NCBI Taxonomy" id="796943"/>
    <lineage>
        <taxon>Bacteria</taxon>
        <taxon>Bacillati</taxon>
        <taxon>Bacillota</taxon>
        <taxon>Clostridia</taxon>
        <taxon>Lachnospirales</taxon>
        <taxon>Lachnospiraceae</taxon>
        <taxon>Oribacterium</taxon>
    </lineage>
</organism>
<keyword evidence="8 13" id="KW-0460">Magnesium</keyword>
<comment type="caution">
    <text evidence="14">The sequence shown here is derived from an EMBL/GenBank/DDBJ whole genome shotgun (WGS) entry which is preliminary data.</text>
</comment>
<dbReference type="GO" id="GO:0008821">
    <property type="term" value="F:crossover junction DNA endonuclease activity"/>
    <property type="evidence" value="ECO:0007669"/>
    <property type="project" value="UniProtKB-EC"/>
</dbReference>
<evidence type="ECO:0000313" key="14">
    <source>
        <dbReference type="EMBL" id="EHL12394.1"/>
    </source>
</evidence>
<keyword evidence="4 13" id="KW-0479">Metal-binding</keyword>
<dbReference type="GO" id="GO:0005737">
    <property type="term" value="C:cytoplasm"/>
    <property type="evidence" value="ECO:0007669"/>
    <property type="project" value="UniProtKB-SubCell"/>
</dbReference>
<feature type="binding site" evidence="13">
    <location>
        <position position="95"/>
    </location>
    <ligand>
        <name>Mg(2+)</name>
        <dbReference type="ChEBI" id="CHEBI:18420"/>
    </ligand>
</feature>
<dbReference type="InterPro" id="IPR011856">
    <property type="entry name" value="tRNA_endonuc-like_dom_sf"/>
</dbReference>
<reference evidence="14" key="2">
    <citation type="submission" date="2013-03" db="EMBL/GenBank/DDBJ databases">
        <title>The Genome Sequence of Oribacterium sp. ACB1.</title>
        <authorList>
            <consortium name="The Broad Institute Genomics Platform"/>
            <consortium name="The Broad Institute Genome Sequencing Center for Infectious Disease"/>
            <person name="Earl A."/>
            <person name="Ward D."/>
            <person name="Feldgarden M."/>
            <person name="Gevers D."/>
            <person name="Sizova M."/>
            <person name="Hazen A."/>
            <person name="Epstein S."/>
            <person name="Walker B."/>
            <person name="Young S."/>
            <person name="Zeng Q."/>
            <person name="Gargeya S."/>
            <person name="Fitzgerald M."/>
            <person name="Haas B."/>
            <person name="Abouelleil A."/>
            <person name="Allen A.W."/>
            <person name="Alvarado L."/>
            <person name="Arachchi H.M."/>
            <person name="Berlin A.M."/>
            <person name="Chapman S.B."/>
            <person name="Gainer-Dewar J."/>
            <person name="Goldberg J."/>
            <person name="Griggs A."/>
            <person name="Gujja S."/>
            <person name="Hansen M."/>
            <person name="Howarth C."/>
            <person name="Imamovic A."/>
            <person name="Ireland A."/>
            <person name="Larimer J."/>
            <person name="McCowan C."/>
            <person name="Murphy C."/>
            <person name="Pearson M."/>
            <person name="Poon T.W."/>
            <person name="Priest M."/>
            <person name="Roberts A."/>
            <person name="Saif S."/>
            <person name="Shea T."/>
            <person name="Sisk P."/>
            <person name="Sykes S."/>
            <person name="Wortman J."/>
            <person name="Nusbaum C."/>
            <person name="Birren B."/>
        </authorList>
    </citation>
    <scope>NUCLEOTIDE SEQUENCE [LARGE SCALE GENOMIC DNA]</scope>
    <source>
        <strain evidence="14">ACB1</strain>
    </source>
</reference>
<evidence type="ECO:0000313" key="15">
    <source>
        <dbReference type="Proteomes" id="UP000018461"/>
    </source>
</evidence>
<feature type="binding site" evidence="13">
    <location>
        <position position="64"/>
    </location>
    <ligand>
        <name>Mg(2+)</name>
        <dbReference type="ChEBI" id="CHEBI:18420"/>
    </ligand>
</feature>
<keyword evidence="2 13" id="KW-0963">Cytoplasm</keyword>
<feature type="site" description="Transition state stabilizer" evidence="13">
    <location>
        <position position="79"/>
    </location>
</feature>
<feature type="binding site" evidence="13">
    <location>
        <position position="62"/>
    </location>
    <ligand>
        <name>Mg(2+)</name>
        <dbReference type="ChEBI" id="CHEBI:18420"/>
    </ligand>
</feature>
<dbReference type="PIRSF" id="PIRSF037785">
    <property type="entry name" value="RecU"/>
    <property type="match status" value="1"/>
</dbReference>
<protein>
    <recommendedName>
        <fullName evidence="12 13">Holliday junction resolvase RecU</fullName>
        <ecNumber evidence="13">3.1.21.10</ecNumber>
    </recommendedName>
    <alternativeName>
        <fullName evidence="13">Recombination protein U homolog</fullName>
    </alternativeName>
</protein>